<dbReference type="InterPro" id="IPR053164">
    <property type="entry name" value="IS1016-like_transposase"/>
</dbReference>
<proteinExistence type="predicted"/>
<accession>A0A8R1YQ23</accession>
<dbReference type="EnsemblMetazoa" id="PPA33501.1">
    <property type="protein sequence ID" value="PPA33501.1"/>
    <property type="gene ID" value="WBGene00271870"/>
</dbReference>
<gene>
    <name evidence="1" type="primary">WBGene00271870</name>
</gene>
<dbReference type="AlphaFoldDB" id="A0A2A6C7V6"/>
<reference evidence="1" key="2">
    <citation type="submission" date="2022-06" db="UniProtKB">
        <authorList>
            <consortium name="EnsemblMetazoa"/>
        </authorList>
    </citation>
    <scope>IDENTIFICATION</scope>
    <source>
        <strain evidence="1">PS312</strain>
    </source>
</reference>
<keyword evidence="2" id="KW-1185">Reference proteome</keyword>
<dbReference type="PANTHER" id="PTHR47163:SF2">
    <property type="entry name" value="SI:DKEY-17M8.2"/>
    <property type="match status" value="1"/>
</dbReference>
<evidence type="ECO:0000313" key="2">
    <source>
        <dbReference type="Proteomes" id="UP000005239"/>
    </source>
</evidence>
<protein>
    <submittedName>
        <fullName evidence="1">Uncharacterized protein</fullName>
    </submittedName>
</protein>
<evidence type="ECO:0000313" key="1">
    <source>
        <dbReference type="EnsemblMetazoa" id="PPA33501.1"/>
    </source>
</evidence>
<dbReference type="PANTHER" id="PTHR47163">
    <property type="entry name" value="DDE_TNP_IS1595 DOMAIN-CONTAINING PROTEIN"/>
    <property type="match status" value="1"/>
</dbReference>
<accession>A0A2A6C7V6</accession>
<organism evidence="1 2">
    <name type="scientific">Pristionchus pacificus</name>
    <name type="common">Parasitic nematode worm</name>
    <dbReference type="NCBI Taxonomy" id="54126"/>
    <lineage>
        <taxon>Eukaryota</taxon>
        <taxon>Metazoa</taxon>
        <taxon>Ecdysozoa</taxon>
        <taxon>Nematoda</taxon>
        <taxon>Chromadorea</taxon>
        <taxon>Rhabditida</taxon>
        <taxon>Rhabditina</taxon>
        <taxon>Diplogasteromorpha</taxon>
        <taxon>Diplogasteroidea</taxon>
        <taxon>Neodiplogasteridae</taxon>
        <taxon>Pristionchus</taxon>
    </lineage>
</organism>
<dbReference type="Proteomes" id="UP000005239">
    <property type="component" value="Unassembled WGS sequence"/>
</dbReference>
<name>A0A2A6C7V6_PRIPA</name>
<reference evidence="2" key="1">
    <citation type="journal article" date="2008" name="Nat. Genet.">
        <title>The Pristionchus pacificus genome provides a unique perspective on nematode lifestyle and parasitism.</title>
        <authorList>
            <person name="Dieterich C."/>
            <person name="Clifton S.W."/>
            <person name="Schuster L.N."/>
            <person name="Chinwalla A."/>
            <person name="Delehaunty K."/>
            <person name="Dinkelacker I."/>
            <person name="Fulton L."/>
            <person name="Fulton R."/>
            <person name="Godfrey J."/>
            <person name="Minx P."/>
            <person name="Mitreva M."/>
            <person name="Roeseler W."/>
            <person name="Tian H."/>
            <person name="Witte H."/>
            <person name="Yang S.P."/>
            <person name="Wilson R.K."/>
            <person name="Sommer R.J."/>
        </authorList>
    </citation>
    <scope>NUCLEOTIDE SEQUENCE [LARGE SCALE GENOMIC DNA]</scope>
    <source>
        <strain evidence="2">PS312</strain>
    </source>
</reference>
<sequence length="152" mass="17740">MSPITLFSKINRVKLELFLDLPMTHIVAHLRACHLLRSSLSCSKCNVPCVEYQKVAPSWPGCGWRCPSCYCNYSALTGSWFARMRLDIRPLFRMIYSFCWEQASLRSLQHELRTPDGSTLSSKSFVDYHRDFFFSFLQREHIAYQEKGMLKA</sequence>